<name>A0A9P4HJ74_9PLEO</name>
<feature type="compositionally biased region" description="Polar residues" evidence="1">
    <location>
        <begin position="370"/>
        <end position="381"/>
    </location>
</feature>
<dbReference type="AlphaFoldDB" id="A0A9P4HJ74"/>
<keyword evidence="3" id="KW-1185">Reference proteome</keyword>
<feature type="compositionally biased region" description="Basic residues" evidence="1">
    <location>
        <begin position="1"/>
        <end position="10"/>
    </location>
</feature>
<accession>A0A9P4HJ74</accession>
<feature type="compositionally biased region" description="Basic and acidic residues" evidence="1">
    <location>
        <begin position="212"/>
        <end position="225"/>
    </location>
</feature>
<feature type="compositionally biased region" description="Polar residues" evidence="1">
    <location>
        <begin position="17"/>
        <end position="53"/>
    </location>
</feature>
<evidence type="ECO:0000313" key="3">
    <source>
        <dbReference type="Proteomes" id="UP000799777"/>
    </source>
</evidence>
<feature type="region of interest" description="Disordered" evidence="1">
    <location>
        <begin position="347"/>
        <end position="381"/>
    </location>
</feature>
<proteinExistence type="predicted"/>
<dbReference type="EMBL" id="ML978160">
    <property type="protein sequence ID" value="KAF2034550.1"/>
    <property type="molecule type" value="Genomic_DNA"/>
</dbReference>
<dbReference type="OrthoDB" id="3799856at2759"/>
<dbReference type="Proteomes" id="UP000799777">
    <property type="component" value="Unassembled WGS sequence"/>
</dbReference>
<protein>
    <submittedName>
        <fullName evidence="2">Uncharacterized protein</fullName>
    </submittedName>
</protein>
<evidence type="ECO:0000256" key="1">
    <source>
        <dbReference type="SAM" id="MobiDB-lite"/>
    </source>
</evidence>
<gene>
    <name evidence="2" type="ORF">EK21DRAFT_85151</name>
</gene>
<reference evidence="2" key="1">
    <citation type="journal article" date="2020" name="Stud. Mycol.">
        <title>101 Dothideomycetes genomes: a test case for predicting lifestyles and emergence of pathogens.</title>
        <authorList>
            <person name="Haridas S."/>
            <person name="Albert R."/>
            <person name="Binder M."/>
            <person name="Bloem J."/>
            <person name="Labutti K."/>
            <person name="Salamov A."/>
            <person name="Andreopoulos B."/>
            <person name="Baker S."/>
            <person name="Barry K."/>
            <person name="Bills G."/>
            <person name="Bluhm B."/>
            <person name="Cannon C."/>
            <person name="Castanera R."/>
            <person name="Culley D."/>
            <person name="Daum C."/>
            <person name="Ezra D."/>
            <person name="Gonzalez J."/>
            <person name="Henrissat B."/>
            <person name="Kuo A."/>
            <person name="Liang C."/>
            <person name="Lipzen A."/>
            <person name="Lutzoni F."/>
            <person name="Magnuson J."/>
            <person name="Mondo S."/>
            <person name="Nolan M."/>
            <person name="Ohm R."/>
            <person name="Pangilinan J."/>
            <person name="Park H.-J."/>
            <person name="Ramirez L."/>
            <person name="Alfaro M."/>
            <person name="Sun H."/>
            <person name="Tritt A."/>
            <person name="Yoshinaga Y."/>
            <person name="Zwiers L.-H."/>
            <person name="Turgeon B."/>
            <person name="Goodwin S."/>
            <person name="Spatafora J."/>
            <person name="Crous P."/>
            <person name="Grigoriev I."/>
        </authorList>
    </citation>
    <scope>NUCLEOTIDE SEQUENCE</scope>
    <source>
        <strain evidence="2">CBS 110217</strain>
    </source>
</reference>
<comment type="caution">
    <text evidence="2">The sequence shown here is derived from an EMBL/GenBank/DDBJ whole genome shotgun (WGS) entry which is preliminary data.</text>
</comment>
<organism evidence="2 3">
    <name type="scientific">Setomelanomma holmii</name>
    <dbReference type="NCBI Taxonomy" id="210430"/>
    <lineage>
        <taxon>Eukaryota</taxon>
        <taxon>Fungi</taxon>
        <taxon>Dikarya</taxon>
        <taxon>Ascomycota</taxon>
        <taxon>Pezizomycotina</taxon>
        <taxon>Dothideomycetes</taxon>
        <taxon>Pleosporomycetidae</taxon>
        <taxon>Pleosporales</taxon>
        <taxon>Pleosporineae</taxon>
        <taxon>Phaeosphaeriaceae</taxon>
        <taxon>Setomelanomma</taxon>
    </lineage>
</organism>
<evidence type="ECO:0000313" key="2">
    <source>
        <dbReference type="EMBL" id="KAF2034550.1"/>
    </source>
</evidence>
<feature type="region of interest" description="Disordered" evidence="1">
    <location>
        <begin position="1"/>
        <end position="53"/>
    </location>
</feature>
<feature type="region of interest" description="Disordered" evidence="1">
    <location>
        <begin position="176"/>
        <end position="242"/>
    </location>
</feature>
<sequence length="521" mass="57430">MAGGKGKKRLPSPSPTQPSNAERACQSSRTASVQSESATVSRDSYARSSARNATSIPTNDDWVFRVKVISSTNDLNNEVFKKAVQGLVKICFPSGVLEELGIDVLKQHMEEEHAPAENIAKMTEILHEEMIQRVAWMLAGYLDTSDKVEVGVRSVIEASAELHSKLGDDLREAVAASLERQQSDPEHDLEDDMEHLTEKEPSPPPKKKRRQSKADNARARPHDDVGSAMDIDPPAQAHESSQAAWLREVNNDNKKISASWRWDINPDDFSLESAPEVFKRASDLFAFHALPIARHMLDANATSKELRLQIQSMLADMPDSEFHKWAHSLQKLYEGDDNMLVRVEPEAVSGGRTRSMATPAPIDMRKRTSASKSKAQRNANQSGSIIEAVRTANHRHPLVKIEASANAGMTDAAQYISTAYAHEAVEATTTAFRHLSTEERDLGSSVVGLKGAEGIQATRNLNLIREGSLPQTDRIQCLTPIVNLLFGAMPLDGQGRKKTVAVIMNNLKQRVRNDVGTTPFQ</sequence>